<reference evidence="3 4" key="1">
    <citation type="submission" date="2019-01" db="EMBL/GenBank/DDBJ databases">
        <title>Sequencing of cultivated peanut Arachis hypogaea provides insights into genome evolution and oil improvement.</title>
        <authorList>
            <person name="Chen X."/>
        </authorList>
    </citation>
    <scope>NUCLEOTIDE SEQUENCE [LARGE SCALE GENOMIC DNA]</scope>
    <source>
        <strain evidence="4">cv. Fuhuasheng</strain>
        <tissue evidence="3">Leaves</tissue>
    </source>
</reference>
<sequence>MNCARVFIERVNQRKGEEKKNTMASSSSSATVAVEKATSDLLMGPDWTMNIEICDSINSNHWIRKRGKGEKDSMQPKDVVKAVKKRIQHKSTKVQLLALTLLETMVKNCGDQVHFQIAERNILDEMIKIVRKKAHMQVRDKILVLLDSWQEAFGGPGGKYPQYYWAYEELKMALIYVRPTAKGTFN</sequence>
<organism evidence="3 4">
    <name type="scientific">Arachis hypogaea</name>
    <name type="common">Peanut</name>
    <dbReference type="NCBI Taxonomy" id="3818"/>
    <lineage>
        <taxon>Eukaryota</taxon>
        <taxon>Viridiplantae</taxon>
        <taxon>Streptophyta</taxon>
        <taxon>Embryophyta</taxon>
        <taxon>Tracheophyta</taxon>
        <taxon>Spermatophyta</taxon>
        <taxon>Magnoliopsida</taxon>
        <taxon>eudicotyledons</taxon>
        <taxon>Gunneridae</taxon>
        <taxon>Pentapetalae</taxon>
        <taxon>rosids</taxon>
        <taxon>fabids</taxon>
        <taxon>Fabales</taxon>
        <taxon>Fabaceae</taxon>
        <taxon>Papilionoideae</taxon>
        <taxon>50 kb inversion clade</taxon>
        <taxon>dalbergioids sensu lato</taxon>
        <taxon>Dalbergieae</taxon>
        <taxon>Pterocarpus clade</taxon>
        <taxon>Arachis</taxon>
    </lineage>
</organism>
<comment type="similarity">
    <text evidence="1">Belongs to the TOM1 family.</text>
</comment>
<dbReference type="PROSITE" id="PS50179">
    <property type="entry name" value="VHS"/>
    <property type="match status" value="1"/>
</dbReference>
<dbReference type="GO" id="GO:0035091">
    <property type="term" value="F:phosphatidylinositol binding"/>
    <property type="evidence" value="ECO:0007669"/>
    <property type="project" value="InterPro"/>
</dbReference>
<dbReference type="GO" id="GO:0043328">
    <property type="term" value="P:protein transport to vacuole involved in ubiquitin-dependent protein catabolic process via the multivesicular body sorting pathway"/>
    <property type="evidence" value="ECO:0007669"/>
    <property type="project" value="InterPro"/>
</dbReference>
<gene>
    <name evidence="3" type="ORF">Ahy_A04g018895</name>
</gene>
<dbReference type="SUPFAM" id="SSF48464">
    <property type="entry name" value="ENTH/VHS domain"/>
    <property type="match status" value="1"/>
</dbReference>
<dbReference type="SMART" id="SM00288">
    <property type="entry name" value="VHS"/>
    <property type="match status" value="1"/>
</dbReference>
<name>A0A445DEU4_ARAHY</name>
<proteinExistence type="inferred from homology"/>
<dbReference type="InterPro" id="IPR044836">
    <property type="entry name" value="TOL_plant"/>
</dbReference>
<dbReference type="EMBL" id="SDMP01000004">
    <property type="protein sequence ID" value="RYR61697.1"/>
    <property type="molecule type" value="Genomic_DNA"/>
</dbReference>
<dbReference type="InterPro" id="IPR008942">
    <property type="entry name" value="ENTH_VHS"/>
</dbReference>
<dbReference type="GO" id="GO:0043130">
    <property type="term" value="F:ubiquitin binding"/>
    <property type="evidence" value="ECO:0007669"/>
    <property type="project" value="InterPro"/>
</dbReference>
<evidence type="ECO:0000313" key="3">
    <source>
        <dbReference type="EMBL" id="RYR61697.1"/>
    </source>
</evidence>
<dbReference type="Pfam" id="PF00790">
    <property type="entry name" value="VHS"/>
    <property type="match status" value="1"/>
</dbReference>
<dbReference type="InterPro" id="IPR002014">
    <property type="entry name" value="VHS_dom"/>
</dbReference>
<dbReference type="PANTHER" id="PTHR45898:SF2">
    <property type="entry name" value="TOM1-LIKE PROTEIN 6"/>
    <property type="match status" value="1"/>
</dbReference>
<accession>A0A445DEU4</accession>
<keyword evidence="4" id="KW-1185">Reference proteome</keyword>
<protein>
    <recommendedName>
        <fullName evidence="2">VHS domain-containing protein</fullName>
    </recommendedName>
</protein>
<dbReference type="AlphaFoldDB" id="A0A445DEU4"/>
<evidence type="ECO:0000259" key="2">
    <source>
        <dbReference type="PROSITE" id="PS50179"/>
    </source>
</evidence>
<dbReference type="Gene3D" id="1.25.40.90">
    <property type="match status" value="1"/>
</dbReference>
<evidence type="ECO:0000256" key="1">
    <source>
        <dbReference type="ARBA" id="ARBA00007708"/>
    </source>
</evidence>
<dbReference type="CDD" id="cd03561">
    <property type="entry name" value="VHS"/>
    <property type="match status" value="1"/>
</dbReference>
<evidence type="ECO:0000313" key="4">
    <source>
        <dbReference type="Proteomes" id="UP000289738"/>
    </source>
</evidence>
<comment type="caution">
    <text evidence="3">The sequence shown here is derived from an EMBL/GenBank/DDBJ whole genome shotgun (WGS) entry which is preliminary data.</text>
</comment>
<dbReference type="Proteomes" id="UP000289738">
    <property type="component" value="Chromosome A04"/>
</dbReference>
<feature type="domain" description="VHS" evidence="2">
    <location>
        <begin position="37"/>
        <end position="178"/>
    </location>
</feature>
<dbReference type="PANTHER" id="PTHR45898">
    <property type="entry name" value="TOM1-LIKE PROTEIN"/>
    <property type="match status" value="1"/>
</dbReference>